<accession>A0A8S9S0X7</accession>
<dbReference type="Proteomes" id="UP000712600">
    <property type="component" value="Unassembled WGS sequence"/>
</dbReference>
<comment type="caution">
    <text evidence="2">The sequence shown here is derived from an EMBL/GenBank/DDBJ whole genome shotgun (WGS) entry which is preliminary data.</text>
</comment>
<feature type="region of interest" description="Disordered" evidence="1">
    <location>
        <begin position="167"/>
        <end position="187"/>
    </location>
</feature>
<proteinExistence type="predicted"/>
<organism evidence="2 3">
    <name type="scientific">Brassica cretica</name>
    <name type="common">Mustard</name>
    <dbReference type="NCBI Taxonomy" id="69181"/>
    <lineage>
        <taxon>Eukaryota</taxon>
        <taxon>Viridiplantae</taxon>
        <taxon>Streptophyta</taxon>
        <taxon>Embryophyta</taxon>
        <taxon>Tracheophyta</taxon>
        <taxon>Spermatophyta</taxon>
        <taxon>Magnoliopsida</taxon>
        <taxon>eudicotyledons</taxon>
        <taxon>Gunneridae</taxon>
        <taxon>Pentapetalae</taxon>
        <taxon>rosids</taxon>
        <taxon>malvids</taxon>
        <taxon>Brassicales</taxon>
        <taxon>Brassicaceae</taxon>
        <taxon>Brassiceae</taxon>
        <taxon>Brassica</taxon>
    </lineage>
</organism>
<name>A0A8S9S0X7_BRACR</name>
<dbReference type="EMBL" id="QGKX02000088">
    <property type="protein sequence ID" value="KAF3587271.1"/>
    <property type="molecule type" value="Genomic_DNA"/>
</dbReference>
<feature type="region of interest" description="Disordered" evidence="1">
    <location>
        <begin position="71"/>
        <end position="104"/>
    </location>
</feature>
<dbReference type="AlphaFoldDB" id="A0A8S9S0X7"/>
<evidence type="ECO:0000313" key="2">
    <source>
        <dbReference type="EMBL" id="KAF3587271.1"/>
    </source>
</evidence>
<evidence type="ECO:0000313" key="3">
    <source>
        <dbReference type="Proteomes" id="UP000712600"/>
    </source>
</evidence>
<feature type="compositionally biased region" description="Basic and acidic residues" evidence="1">
    <location>
        <begin position="171"/>
        <end position="187"/>
    </location>
</feature>
<reference evidence="2" key="1">
    <citation type="submission" date="2019-12" db="EMBL/GenBank/DDBJ databases">
        <title>Genome sequencing and annotation of Brassica cretica.</title>
        <authorList>
            <person name="Studholme D.J."/>
            <person name="Sarris P."/>
        </authorList>
    </citation>
    <scope>NUCLEOTIDE SEQUENCE</scope>
    <source>
        <strain evidence="2">PFS-109/04</strain>
        <tissue evidence="2">Leaf</tissue>
    </source>
</reference>
<gene>
    <name evidence="2" type="ORF">F2Q69_00028119</name>
</gene>
<evidence type="ECO:0000256" key="1">
    <source>
        <dbReference type="SAM" id="MobiDB-lite"/>
    </source>
</evidence>
<feature type="compositionally biased region" description="Basic and acidic residues" evidence="1">
    <location>
        <begin position="1"/>
        <end position="16"/>
    </location>
</feature>
<feature type="compositionally biased region" description="Basic and acidic residues" evidence="1">
    <location>
        <begin position="87"/>
        <end position="104"/>
    </location>
</feature>
<feature type="compositionally biased region" description="Polar residues" evidence="1">
    <location>
        <begin position="20"/>
        <end position="36"/>
    </location>
</feature>
<protein>
    <submittedName>
        <fullName evidence="2">Uncharacterized protein</fullName>
    </submittedName>
</protein>
<sequence length="244" mass="27379">MERKGDIGGEANRKTEAATPCSTDEASKEGLTQTYPKTKLQIYRPPAELRTIISSPSLRRGWEEVSESGLNRDEVGQRNGLGWRPTVLDHRRPPEEAKRRAAARKRDSRGFFSHLFPKILFVRKIKILCLKSIEGMMNAAEEAATKEAAAVTSPDLDEVGQRNGLGWRPTVLDHRRPPEEAKRRAAARKRDSRGFFSHLFPKILFVRKIKILCLKSIEGMMNAAEEAATKEAAAVTSPDLYKIT</sequence>
<feature type="region of interest" description="Disordered" evidence="1">
    <location>
        <begin position="1"/>
        <end position="39"/>
    </location>
</feature>